<comment type="caution">
    <text evidence="2">The sequence shown here is derived from an EMBL/GenBank/DDBJ whole genome shotgun (WGS) entry which is preliminary data.</text>
</comment>
<dbReference type="EMBL" id="PGGS01005040">
    <property type="protein sequence ID" value="PNG85226.1"/>
    <property type="molecule type" value="Genomic_DNA"/>
</dbReference>
<dbReference type="Proteomes" id="UP000236333">
    <property type="component" value="Unassembled WGS sequence"/>
</dbReference>
<name>A0A2J7YB40_9CHLO</name>
<protein>
    <submittedName>
        <fullName evidence="2">Uncharacterized protein</fullName>
    </submittedName>
</protein>
<reference evidence="2 3" key="1">
    <citation type="journal article" date="2017" name="Mol. Biol. Evol.">
        <title>The 4-celled Tetrabaena socialis nuclear genome reveals the essential components for genetic control of cell number at the origin of multicellularity in the volvocine lineage.</title>
        <authorList>
            <person name="Featherston J."/>
            <person name="Arakaki Y."/>
            <person name="Hanschen E.R."/>
            <person name="Ferris P.J."/>
            <person name="Michod R.E."/>
            <person name="Olson B.J.S.C."/>
            <person name="Nozaki H."/>
            <person name="Durand P.M."/>
        </authorList>
    </citation>
    <scope>NUCLEOTIDE SEQUENCE [LARGE SCALE GENOMIC DNA]</scope>
    <source>
        <strain evidence="2 3">NIES-571</strain>
    </source>
</reference>
<evidence type="ECO:0000313" key="3">
    <source>
        <dbReference type="Proteomes" id="UP000236333"/>
    </source>
</evidence>
<proteinExistence type="predicted"/>
<feature type="non-terminal residue" evidence="2">
    <location>
        <position position="63"/>
    </location>
</feature>
<sequence>MGRGPRVERGGGGARWRPTRVQIRREAQGRPGLVPRSQQGGRAASRRGRRGPRQLEQQHARGR</sequence>
<organism evidence="2 3">
    <name type="scientific">Tetrabaena socialis</name>
    <dbReference type="NCBI Taxonomy" id="47790"/>
    <lineage>
        <taxon>Eukaryota</taxon>
        <taxon>Viridiplantae</taxon>
        <taxon>Chlorophyta</taxon>
        <taxon>core chlorophytes</taxon>
        <taxon>Chlorophyceae</taxon>
        <taxon>CS clade</taxon>
        <taxon>Chlamydomonadales</taxon>
        <taxon>Tetrabaenaceae</taxon>
        <taxon>Tetrabaena</taxon>
    </lineage>
</organism>
<keyword evidence="3" id="KW-1185">Reference proteome</keyword>
<feature type="region of interest" description="Disordered" evidence="1">
    <location>
        <begin position="1"/>
        <end position="63"/>
    </location>
</feature>
<accession>A0A2J7YB40</accession>
<evidence type="ECO:0000313" key="2">
    <source>
        <dbReference type="EMBL" id="PNG85226.1"/>
    </source>
</evidence>
<evidence type="ECO:0000256" key="1">
    <source>
        <dbReference type="SAM" id="MobiDB-lite"/>
    </source>
</evidence>
<gene>
    <name evidence="2" type="ORF">TSOC_015337</name>
</gene>
<dbReference type="AlphaFoldDB" id="A0A2J7YB40"/>